<dbReference type="EMBL" id="ML735694">
    <property type="protein sequence ID" value="KAE8422408.1"/>
    <property type="molecule type" value="Genomic_DNA"/>
</dbReference>
<accession>A0ABQ6WZC3</accession>
<organism evidence="1 2">
    <name type="scientific">Aspergillus pseudocaelatus</name>
    <dbReference type="NCBI Taxonomy" id="1825620"/>
    <lineage>
        <taxon>Eukaryota</taxon>
        <taxon>Fungi</taxon>
        <taxon>Dikarya</taxon>
        <taxon>Ascomycota</taxon>
        <taxon>Pezizomycotina</taxon>
        <taxon>Eurotiomycetes</taxon>
        <taxon>Eurotiomycetidae</taxon>
        <taxon>Eurotiales</taxon>
        <taxon>Aspergillaceae</taxon>
        <taxon>Aspergillus</taxon>
        <taxon>Aspergillus subgen. Circumdati</taxon>
    </lineage>
</organism>
<proteinExistence type="predicted"/>
<reference evidence="1 2" key="1">
    <citation type="submission" date="2019-04" db="EMBL/GenBank/DDBJ databases">
        <authorList>
            <consortium name="DOE Joint Genome Institute"/>
            <person name="Mondo S."/>
            <person name="Kjaerbolling I."/>
            <person name="Vesth T."/>
            <person name="Frisvad J.C."/>
            <person name="Nybo J.L."/>
            <person name="Theobald S."/>
            <person name="Kildgaard S."/>
            <person name="Isbrandt T."/>
            <person name="Kuo A."/>
            <person name="Sato A."/>
            <person name="Lyhne E.K."/>
            <person name="Kogle M.E."/>
            <person name="Wiebenga A."/>
            <person name="Kun R.S."/>
            <person name="Lubbers R.J."/>
            <person name="Makela M.R."/>
            <person name="Barry K."/>
            <person name="Chovatia M."/>
            <person name="Clum A."/>
            <person name="Daum C."/>
            <person name="Haridas S."/>
            <person name="He G."/>
            <person name="LaButti K."/>
            <person name="Lipzen A."/>
            <person name="Riley R."/>
            <person name="Salamov A."/>
            <person name="Simmons B.A."/>
            <person name="Magnuson J.K."/>
            <person name="Henrissat B."/>
            <person name="Mortensen U.H."/>
            <person name="Larsen T.O."/>
            <person name="Devries R.P."/>
            <person name="Grigoriev I.V."/>
            <person name="Machida M."/>
            <person name="Baker S.E."/>
            <person name="Andersen M.R."/>
            <person name="Cantor M.N."/>
            <person name="Hua S.X."/>
        </authorList>
    </citation>
    <scope>NUCLEOTIDE SEQUENCE [LARGE SCALE GENOMIC DNA]</scope>
    <source>
        <strain evidence="1 2">CBS 117616</strain>
    </source>
</reference>
<evidence type="ECO:0000313" key="1">
    <source>
        <dbReference type="EMBL" id="KAE8422408.1"/>
    </source>
</evidence>
<dbReference type="Proteomes" id="UP000325395">
    <property type="component" value="Unassembled WGS sequence"/>
</dbReference>
<evidence type="ECO:0000313" key="2">
    <source>
        <dbReference type="Proteomes" id="UP000325395"/>
    </source>
</evidence>
<sequence>MADELETFAARLASFDLVLHPEKRRTSSAKAVKPIAWPHRRPSPAEVYSFNYLHYLSIGKLTPGYCSWRTQGSTTIPTKQIQITQHAFCVTERSTDGRRKTIQSRNILSMRMIAAGPL</sequence>
<name>A0ABQ6WZC3_9EURO</name>
<protein>
    <submittedName>
        <fullName evidence="1">Uncharacterized protein</fullName>
    </submittedName>
</protein>
<gene>
    <name evidence="1" type="ORF">BDV36DRAFT_222247</name>
</gene>
<keyword evidence="2" id="KW-1185">Reference proteome</keyword>